<dbReference type="GO" id="GO:1900753">
    <property type="term" value="P:doxorubicin transport"/>
    <property type="evidence" value="ECO:0007669"/>
    <property type="project" value="InterPro"/>
</dbReference>
<keyword evidence="2" id="KW-0813">Transport</keyword>
<evidence type="ECO:0000256" key="5">
    <source>
        <dbReference type="ARBA" id="ARBA00022840"/>
    </source>
</evidence>
<evidence type="ECO:0000256" key="2">
    <source>
        <dbReference type="ARBA" id="ARBA00022448"/>
    </source>
</evidence>
<evidence type="ECO:0000256" key="1">
    <source>
        <dbReference type="ARBA" id="ARBA00004413"/>
    </source>
</evidence>
<sequence>MNYAVEVKDLVKQFGQTVAVDGISFAIEKGKIFGFLGPNGAGKTTTINILCTLLKASSGNAYINGLESSQDPEKVRQSIGIVFQDPSLDERLTAWDNLEFHGLIYNLSKKLRRQRIDEVLDIVKLDDRRHDLVKTFSGGMKRRLEIARGLMHHPSVLFLDEPTLGLDPQTRNHIWSYIRKIKKEQNITIFLTTHYMEEAENCDDIAIIDHGKIIALDTPSNLKNS</sequence>
<dbReference type="GO" id="GO:0005886">
    <property type="term" value="C:plasma membrane"/>
    <property type="evidence" value="ECO:0007669"/>
    <property type="project" value="UniProtKB-SubCell"/>
</dbReference>
<dbReference type="GO" id="GO:0005524">
    <property type="term" value="F:ATP binding"/>
    <property type="evidence" value="ECO:0007669"/>
    <property type="project" value="UniProtKB-KW"/>
</dbReference>
<feature type="domain" description="ABC transporter" evidence="9">
    <location>
        <begin position="5"/>
        <end position="225"/>
    </location>
</feature>
<dbReference type="PANTHER" id="PTHR43582">
    <property type="entry name" value="LINEARMYCIN RESISTANCE ATP-BINDING PROTEIN LNRL"/>
    <property type="match status" value="1"/>
</dbReference>
<accession>A0A0F9QWY8</accession>
<protein>
    <recommendedName>
        <fullName evidence="9">ABC transporter domain-containing protein</fullName>
    </recommendedName>
</protein>
<dbReference type="SMART" id="SM00382">
    <property type="entry name" value="AAA"/>
    <property type="match status" value="1"/>
</dbReference>
<feature type="non-terminal residue" evidence="10">
    <location>
        <position position="225"/>
    </location>
</feature>
<dbReference type="Gene3D" id="3.40.50.300">
    <property type="entry name" value="P-loop containing nucleotide triphosphate hydrolases"/>
    <property type="match status" value="1"/>
</dbReference>
<name>A0A0F9QWY8_9ZZZZ</name>
<comment type="caution">
    <text evidence="10">The sequence shown here is derived from an EMBL/GenBank/DDBJ whole genome shotgun (WGS) entry which is preliminary data.</text>
</comment>
<dbReference type="InterPro" id="IPR003593">
    <property type="entry name" value="AAA+_ATPase"/>
</dbReference>
<dbReference type="PROSITE" id="PS00211">
    <property type="entry name" value="ABC_TRANSPORTER_1"/>
    <property type="match status" value="1"/>
</dbReference>
<evidence type="ECO:0000256" key="7">
    <source>
        <dbReference type="ARBA" id="ARBA00023136"/>
    </source>
</evidence>
<keyword evidence="6" id="KW-1278">Translocase</keyword>
<keyword evidence="3" id="KW-1003">Cell membrane</keyword>
<keyword evidence="4" id="KW-0547">Nucleotide-binding</keyword>
<dbReference type="Pfam" id="PF00005">
    <property type="entry name" value="ABC_tran"/>
    <property type="match status" value="1"/>
</dbReference>
<evidence type="ECO:0000313" key="10">
    <source>
        <dbReference type="EMBL" id="KKN48815.1"/>
    </source>
</evidence>
<dbReference type="InterPro" id="IPR003439">
    <property type="entry name" value="ABC_transporter-like_ATP-bd"/>
</dbReference>
<dbReference type="FunFam" id="3.40.50.300:FF:000589">
    <property type="entry name" value="ABC transporter, ATP-binding subunit"/>
    <property type="match status" value="1"/>
</dbReference>
<organism evidence="10">
    <name type="scientific">marine sediment metagenome</name>
    <dbReference type="NCBI Taxonomy" id="412755"/>
    <lineage>
        <taxon>unclassified sequences</taxon>
        <taxon>metagenomes</taxon>
        <taxon>ecological metagenomes</taxon>
    </lineage>
</organism>
<dbReference type="InterPro" id="IPR027417">
    <property type="entry name" value="P-loop_NTPase"/>
</dbReference>
<reference evidence="10" key="1">
    <citation type="journal article" date="2015" name="Nature">
        <title>Complex archaea that bridge the gap between prokaryotes and eukaryotes.</title>
        <authorList>
            <person name="Spang A."/>
            <person name="Saw J.H."/>
            <person name="Jorgensen S.L."/>
            <person name="Zaremba-Niedzwiedzka K."/>
            <person name="Martijn J."/>
            <person name="Lind A.E."/>
            <person name="van Eijk R."/>
            <person name="Schleper C."/>
            <person name="Guy L."/>
            <person name="Ettema T.J."/>
        </authorList>
    </citation>
    <scope>NUCLEOTIDE SEQUENCE</scope>
</reference>
<evidence type="ECO:0000256" key="8">
    <source>
        <dbReference type="ARBA" id="ARBA00049985"/>
    </source>
</evidence>
<dbReference type="EMBL" id="LAZR01001201">
    <property type="protein sequence ID" value="KKN48815.1"/>
    <property type="molecule type" value="Genomic_DNA"/>
</dbReference>
<evidence type="ECO:0000256" key="6">
    <source>
        <dbReference type="ARBA" id="ARBA00022967"/>
    </source>
</evidence>
<evidence type="ECO:0000256" key="4">
    <source>
        <dbReference type="ARBA" id="ARBA00022741"/>
    </source>
</evidence>
<dbReference type="SUPFAM" id="SSF52540">
    <property type="entry name" value="P-loop containing nucleoside triphosphate hydrolases"/>
    <property type="match status" value="1"/>
</dbReference>
<dbReference type="PANTHER" id="PTHR43582:SF4">
    <property type="entry name" value="ANTIBIOTIC RESISTANCE ABC TRANSPORTER ATP-BINDING PROTEIN"/>
    <property type="match status" value="1"/>
</dbReference>
<dbReference type="GO" id="GO:0016887">
    <property type="term" value="F:ATP hydrolysis activity"/>
    <property type="evidence" value="ECO:0007669"/>
    <property type="project" value="InterPro"/>
</dbReference>
<gene>
    <name evidence="10" type="ORF">LCGC14_0648920</name>
</gene>
<proteinExistence type="inferred from homology"/>
<evidence type="ECO:0000259" key="9">
    <source>
        <dbReference type="PROSITE" id="PS50893"/>
    </source>
</evidence>
<dbReference type="InterPro" id="IPR017871">
    <property type="entry name" value="ABC_transporter-like_CS"/>
</dbReference>
<comment type="subcellular location">
    <subcellularLocation>
        <location evidence="1">Cell membrane</location>
        <topology evidence="1">Peripheral membrane protein</topology>
        <orientation evidence="1">Cytoplasmic side</orientation>
    </subcellularLocation>
</comment>
<dbReference type="InterPro" id="IPR005894">
    <property type="entry name" value="DrrA"/>
</dbReference>
<evidence type="ECO:0000256" key="3">
    <source>
        <dbReference type="ARBA" id="ARBA00022475"/>
    </source>
</evidence>
<keyword evidence="5" id="KW-0067">ATP-binding</keyword>
<dbReference type="GO" id="GO:0043215">
    <property type="term" value="P:daunorubicin transport"/>
    <property type="evidence" value="ECO:0007669"/>
    <property type="project" value="InterPro"/>
</dbReference>
<dbReference type="PROSITE" id="PS50893">
    <property type="entry name" value="ABC_TRANSPORTER_2"/>
    <property type="match status" value="1"/>
</dbReference>
<comment type="similarity">
    <text evidence="8">Belongs to the ABC transporter superfamily. Drug exporter-1 (DrugE1) (TC 3.A.1.105) family.</text>
</comment>
<keyword evidence="7" id="KW-0472">Membrane</keyword>
<dbReference type="NCBIfam" id="TIGR01188">
    <property type="entry name" value="drrA"/>
    <property type="match status" value="1"/>
</dbReference>
<dbReference type="AlphaFoldDB" id="A0A0F9QWY8"/>